<name>A0ABR7HRW7_9FIRM</name>
<dbReference type="PROSITE" id="PS00211">
    <property type="entry name" value="ABC_TRANSPORTER_1"/>
    <property type="match status" value="1"/>
</dbReference>
<dbReference type="InterPro" id="IPR003439">
    <property type="entry name" value="ABC_transporter-like_ATP-bd"/>
</dbReference>
<comment type="caution">
    <text evidence="6">The sequence shown here is derived from an EMBL/GenBank/DDBJ whole genome shotgun (WGS) entry which is preliminary data.</text>
</comment>
<sequence length="239" mass="26469">MIQMSCKGLTLGYDSALVQNLSFTVAEGDCLYILGENGAGKSTLMKTILGLLTPLEGSVDLGGGVHANEIGYLPQQLQAQRDFPATVWEVALSGCQSRCGLRPFYTQEEKELARQSLRRMDMERFSKRCYRELSGGQQQRVLLARALCAARKMLLLDEPVAGLDPAASREFYQIIAQLNEKDGVTILMISHDMEAALRYASHILYLGEKVFFGTRDAFAQSNSGCRYLEQGEGGRAWHC</sequence>
<reference evidence="6 7" key="1">
    <citation type="submission" date="2020-08" db="EMBL/GenBank/DDBJ databases">
        <title>Genome public.</title>
        <authorList>
            <person name="Liu C."/>
            <person name="Sun Q."/>
        </authorList>
    </citation>
    <scope>NUCLEOTIDE SEQUENCE [LARGE SCALE GENOMIC DNA]</scope>
    <source>
        <strain evidence="6 7">New-38</strain>
    </source>
</reference>
<dbReference type="EMBL" id="JACOPR010000003">
    <property type="protein sequence ID" value="MBC5730258.1"/>
    <property type="molecule type" value="Genomic_DNA"/>
</dbReference>
<proteinExistence type="inferred from homology"/>
<evidence type="ECO:0000259" key="5">
    <source>
        <dbReference type="PROSITE" id="PS50893"/>
    </source>
</evidence>
<gene>
    <name evidence="6" type="ORF">H8S34_05330</name>
</gene>
<dbReference type="Gene3D" id="3.40.50.300">
    <property type="entry name" value="P-loop containing nucleotide triphosphate hydrolases"/>
    <property type="match status" value="1"/>
</dbReference>
<organism evidence="6 7">
    <name type="scientific">Pseudoflavonifractor hominis</name>
    <dbReference type="NCBI Taxonomy" id="2763059"/>
    <lineage>
        <taxon>Bacteria</taxon>
        <taxon>Bacillati</taxon>
        <taxon>Bacillota</taxon>
        <taxon>Clostridia</taxon>
        <taxon>Eubacteriales</taxon>
        <taxon>Oscillospiraceae</taxon>
        <taxon>Pseudoflavonifractor</taxon>
    </lineage>
</organism>
<dbReference type="Proteomes" id="UP000660021">
    <property type="component" value="Unassembled WGS sequence"/>
</dbReference>
<dbReference type="RefSeq" id="WP_101691277.1">
    <property type="nucleotide sequence ID" value="NZ_JACOPR010000003.1"/>
</dbReference>
<protein>
    <submittedName>
        <fullName evidence="6">ABC transporter ATP-binding protein</fullName>
    </submittedName>
</protein>
<dbReference type="SMART" id="SM00382">
    <property type="entry name" value="AAA"/>
    <property type="match status" value="1"/>
</dbReference>
<dbReference type="CDD" id="cd03235">
    <property type="entry name" value="ABC_Metallic_Cations"/>
    <property type="match status" value="1"/>
</dbReference>
<dbReference type="InterPro" id="IPR050153">
    <property type="entry name" value="Metal_Ion_Import_ABC"/>
</dbReference>
<evidence type="ECO:0000256" key="2">
    <source>
        <dbReference type="ARBA" id="ARBA00022448"/>
    </source>
</evidence>
<evidence type="ECO:0000256" key="1">
    <source>
        <dbReference type="ARBA" id="ARBA00005417"/>
    </source>
</evidence>
<accession>A0ABR7HRW7</accession>
<evidence type="ECO:0000256" key="4">
    <source>
        <dbReference type="ARBA" id="ARBA00022840"/>
    </source>
</evidence>
<dbReference type="InterPro" id="IPR017871">
    <property type="entry name" value="ABC_transporter-like_CS"/>
</dbReference>
<keyword evidence="7" id="KW-1185">Reference proteome</keyword>
<dbReference type="InterPro" id="IPR027417">
    <property type="entry name" value="P-loop_NTPase"/>
</dbReference>
<dbReference type="InterPro" id="IPR003593">
    <property type="entry name" value="AAA+_ATPase"/>
</dbReference>
<dbReference type="PANTHER" id="PTHR42734:SF17">
    <property type="entry name" value="METAL TRANSPORT SYSTEM ATP-BINDING PROTEIN TM_0124-RELATED"/>
    <property type="match status" value="1"/>
</dbReference>
<keyword evidence="2" id="KW-0813">Transport</keyword>
<dbReference type="GO" id="GO:0005524">
    <property type="term" value="F:ATP binding"/>
    <property type="evidence" value="ECO:0007669"/>
    <property type="project" value="UniProtKB-KW"/>
</dbReference>
<evidence type="ECO:0000256" key="3">
    <source>
        <dbReference type="ARBA" id="ARBA00022741"/>
    </source>
</evidence>
<dbReference type="PROSITE" id="PS50893">
    <property type="entry name" value="ABC_TRANSPORTER_2"/>
    <property type="match status" value="1"/>
</dbReference>
<evidence type="ECO:0000313" key="6">
    <source>
        <dbReference type="EMBL" id="MBC5730258.1"/>
    </source>
</evidence>
<dbReference type="PANTHER" id="PTHR42734">
    <property type="entry name" value="METAL TRANSPORT SYSTEM ATP-BINDING PROTEIN TM_0124-RELATED"/>
    <property type="match status" value="1"/>
</dbReference>
<keyword evidence="3" id="KW-0547">Nucleotide-binding</keyword>
<dbReference type="Pfam" id="PF00005">
    <property type="entry name" value="ABC_tran"/>
    <property type="match status" value="1"/>
</dbReference>
<comment type="similarity">
    <text evidence="1">Belongs to the ABC transporter superfamily.</text>
</comment>
<evidence type="ECO:0000313" key="7">
    <source>
        <dbReference type="Proteomes" id="UP000660021"/>
    </source>
</evidence>
<keyword evidence="4 6" id="KW-0067">ATP-binding</keyword>
<feature type="domain" description="ABC transporter" evidence="5">
    <location>
        <begin position="2"/>
        <end position="233"/>
    </location>
</feature>
<dbReference type="SUPFAM" id="SSF52540">
    <property type="entry name" value="P-loop containing nucleoside triphosphate hydrolases"/>
    <property type="match status" value="1"/>
</dbReference>